<accession>A0A4S2FKQ1</accession>
<reference evidence="2 3" key="1">
    <citation type="submission" date="2019-04" db="EMBL/GenBank/DDBJ databases">
        <title>Microbes associate with the intestines of laboratory mice.</title>
        <authorList>
            <person name="Navarre W."/>
            <person name="Wong E."/>
            <person name="Huang K."/>
            <person name="Tropini C."/>
            <person name="Ng K."/>
            <person name="Yu B."/>
        </authorList>
    </citation>
    <scope>NUCLEOTIDE SEQUENCE [LARGE SCALE GENOMIC DNA]</scope>
    <source>
        <strain evidence="2 3">NM06_A21</strain>
    </source>
</reference>
<dbReference type="EMBL" id="SRYD01000073">
    <property type="protein sequence ID" value="TGY69484.1"/>
    <property type="molecule type" value="Genomic_DNA"/>
</dbReference>
<proteinExistence type="predicted"/>
<evidence type="ECO:0000313" key="3">
    <source>
        <dbReference type="Proteomes" id="UP000306630"/>
    </source>
</evidence>
<comment type="caution">
    <text evidence="2">The sequence shown here is derived from an EMBL/GenBank/DDBJ whole genome shotgun (WGS) entry which is preliminary data.</text>
</comment>
<organism evidence="2 3">
    <name type="scientific">Muribaculum intestinale</name>
    <dbReference type="NCBI Taxonomy" id="1796646"/>
    <lineage>
        <taxon>Bacteria</taxon>
        <taxon>Pseudomonadati</taxon>
        <taxon>Bacteroidota</taxon>
        <taxon>Bacteroidia</taxon>
        <taxon>Bacteroidales</taxon>
        <taxon>Muribaculaceae</taxon>
        <taxon>Muribaculum</taxon>
    </lineage>
</organism>
<dbReference type="Proteomes" id="UP000306630">
    <property type="component" value="Unassembled WGS sequence"/>
</dbReference>
<dbReference type="Pfam" id="PF14717">
    <property type="entry name" value="DUF4465"/>
    <property type="match status" value="1"/>
</dbReference>
<evidence type="ECO:0000313" key="2">
    <source>
        <dbReference type="EMBL" id="TGY69484.1"/>
    </source>
</evidence>
<gene>
    <name evidence="2" type="ORF">E5333_13955</name>
</gene>
<dbReference type="RefSeq" id="WP_135993906.1">
    <property type="nucleotide sequence ID" value="NZ_SRYD01000073.1"/>
</dbReference>
<feature type="chain" id="PRO_5020800461" evidence="1">
    <location>
        <begin position="19"/>
        <end position="323"/>
    </location>
</feature>
<evidence type="ECO:0000256" key="1">
    <source>
        <dbReference type="SAM" id="SignalP"/>
    </source>
</evidence>
<name>A0A4S2FKQ1_9BACT</name>
<protein>
    <submittedName>
        <fullName evidence="2">DUF4465 domain-containing protein</fullName>
    </submittedName>
</protein>
<sequence>MKKLLRFAACGFALVAAATFTGCSSDDDFLTQYEESAIQSRAMSSTNAIINFDNVPSSVMASDQYGNNLYSATANGNQVTTGYITQIGQTGTYIQFPINYTPQEWEPGQPWRYEYWNGGFAISNFHNMTQGDYQNQCSVYWLNGGHSGKNFAVAFGYSDSYNDSKTTYDKCAKIYLTDADGYRVDQSDPETPVTGVAKYGKFNSVWVCNTTYAYLVMKDGNSFTQGSLQKQNGWFKVVFVALDAKGQPTGKKVEYYLANFDSSKNTESGLTNKIREGWNQVDLSNLGDNVCTIAINFEGSDSSTYGLNTPAYVAIDDIDVTVN</sequence>
<feature type="signal peptide" evidence="1">
    <location>
        <begin position="1"/>
        <end position="18"/>
    </location>
</feature>
<dbReference type="PROSITE" id="PS51257">
    <property type="entry name" value="PROKAR_LIPOPROTEIN"/>
    <property type="match status" value="1"/>
</dbReference>
<dbReference type="InterPro" id="IPR027828">
    <property type="entry name" value="DUF4465"/>
</dbReference>
<keyword evidence="1" id="KW-0732">Signal</keyword>
<dbReference type="Gene3D" id="2.60.120.1350">
    <property type="entry name" value="Protein of unknown function DUF4465"/>
    <property type="match status" value="1"/>
</dbReference>
<dbReference type="AlphaFoldDB" id="A0A4S2FKQ1"/>